<dbReference type="InterPro" id="IPR011989">
    <property type="entry name" value="ARM-like"/>
</dbReference>
<dbReference type="SUPFAM" id="SSF48371">
    <property type="entry name" value="ARM repeat"/>
    <property type="match status" value="1"/>
</dbReference>
<sequence>MAPSGFFASVKLFLETNEDEAVEKASQVLSFTRNDSWRLVRRKVAGAFYLLDATKSLQASSGGTGCEDDFCCEFRLHAVEPFYQPDIPGFDSKYLEINGDPQWYRATKSRSEADEAGFLRERSALAAGSQVCSHKSTLAKQRAGAHRLWELATPRDSLAALVATPNVLLSLTMGLREKDADILLYTTGAVWSLAVSSAARARIGETGLVEDLMNNVVWGFAFPREKHFRFSIFRQASFEPPPNWGPEEPASGPSVVGHMPPVASAPPAPPALSSDFKATGCDPLRPSTPAHELLCGALAVQLQRRHAPRLVIQRCEDGLEVGSHISVPDKAPIKRPPVKPGDLGSTFYSFTLGALCVLMCDPCCRRPMLRQDPGLKMLARVAAMSETGYSLPSEPYLVQELAANALHSVLLRDAHCHASFVEHGGIASLHAILASGSLHAQHCAAATLTLFMRSPQGRRMLGSSAQSRELPRALLEVCSTCIAELNGLRSPRGSAPPRMQGTLVGLMEASGLGAWGALVVALGDNAVDRSVTYPLRQALHGAVMLGNTGLVVMHLLGGALALLASDFSLSKQLASRGPSPAPGMAARPPDASALLHKLLVVQVEGGASAPADLRKAALDARVVAAAGLALLAQHPGPPELVPEGSEPTLWGPNRSLLNAEGSFERIIESSGIIPGTGADGVHSNSQQQRVFEQVVAAGSMFLATESPATDASQIHGIIGLLRHSLVGDPGAEPIASVGTGGAPLYLQTDALTMQYLHGACWSIARLGPEQRTMLISGGGLIILLDAGKRLLEMLDARPAEAPSDHRIVALRFHVSMVWMFLGDVKDAWVQRLALSGTIVKGEGAGEHGARSIWTVPPGASLTPPDVTPIMQYLIRWLMRLAVTPARMPYMEAIQEAASSAMWELAHDDGNLFKLALLRQDVLNCLISILHTQAAPPKVRMQACMAIEVITLQGGGWDGDCEFEGGKWDDGANALLEAWTVALQSELRLLQAAAARGVLRLATKGAGVSEHIAEAGVTDTLVTMLYHRPPSAFAESGLGEVDRDPMGVEGIAVEEEAAGEGEAAGAESEELREAVLGALKGLSRSPENQVRIIRSGVYTLLRLRYEGGVSAAAQELAREILSNCAKNPRNQELMYHAELKCKVALSMKLGAQVPEEGDVGSAQAETANGGSLHVRSEDSAFLSGATSARGRAGTPRSSKGGRHDRLRDKFLSWQNEVGEELAEKWKWATQHQEQVDSEYK</sequence>
<dbReference type="Proteomes" id="UP001190700">
    <property type="component" value="Unassembled WGS sequence"/>
</dbReference>
<dbReference type="Gene3D" id="1.25.10.10">
    <property type="entry name" value="Leucine-rich Repeat Variant"/>
    <property type="match status" value="2"/>
</dbReference>
<name>A0AAE0GHJ5_9CHLO</name>
<feature type="region of interest" description="Disordered" evidence="1">
    <location>
        <begin position="1155"/>
        <end position="1206"/>
    </location>
</feature>
<protein>
    <submittedName>
        <fullName evidence="2">Uncharacterized protein</fullName>
    </submittedName>
</protein>
<dbReference type="AlphaFoldDB" id="A0AAE0GHJ5"/>
<comment type="caution">
    <text evidence="2">The sequence shown here is derived from an EMBL/GenBank/DDBJ whole genome shotgun (WGS) entry which is preliminary data.</text>
</comment>
<organism evidence="2 3">
    <name type="scientific">Cymbomonas tetramitiformis</name>
    <dbReference type="NCBI Taxonomy" id="36881"/>
    <lineage>
        <taxon>Eukaryota</taxon>
        <taxon>Viridiplantae</taxon>
        <taxon>Chlorophyta</taxon>
        <taxon>Pyramimonadophyceae</taxon>
        <taxon>Pyramimonadales</taxon>
        <taxon>Pyramimonadaceae</taxon>
        <taxon>Cymbomonas</taxon>
    </lineage>
</organism>
<dbReference type="EMBL" id="LGRX02005594">
    <property type="protein sequence ID" value="KAK3278158.1"/>
    <property type="molecule type" value="Genomic_DNA"/>
</dbReference>
<dbReference type="PANTHER" id="PTHR46241">
    <property type="entry name" value="ARMADILLO REPEAT-CONTAINING PROTEIN 4 ARMC4"/>
    <property type="match status" value="1"/>
</dbReference>
<evidence type="ECO:0000313" key="2">
    <source>
        <dbReference type="EMBL" id="KAK3278158.1"/>
    </source>
</evidence>
<gene>
    <name evidence="2" type="ORF">CYMTET_13887</name>
</gene>
<dbReference type="PANTHER" id="PTHR46241:SF1">
    <property type="entry name" value="OUTER DYNEIN ARM-DOCKING COMPLEX SUBUNIT 2"/>
    <property type="match status" value="1"/>
</dbReference>
<feature type="non-terminal residue" evidence="2">
    <location>
        <position position="1239"/>
    </location>
</feature>
<keyword evidence="3" id="KW-1185">Reference proteome</keyword>
<evidence type="ECO:0000313" key="3">
    <source>
        <dbReference type="Proteomes" id="UP001190700"/>
    </source>
</evidence>
<dbReference type="InterPro" id="IPR016024">
    <property type="entry name" value="ARM-type_fold"/>
</dbReference>
<proteinExistence type="predicted"/>
<reference evidence="2 3" key="1">
    <citation type="journal article" date="2015" name="Genome Biol. Evol.">
        <title>Comparative Genomics of a Bacterivorous Green Alga Reveals Evolutionary Causalities and Consequences of Phago-Mixotrophic Mode of Nutrition.</title>
        <authorList>
            <person name="Burns J.A."/>
            <person name="Paasch A."/>
            <person name="Narechania A."/>
            <person name="Kim E."/>
        </authorList>
    </citation>
    <scope>NUCLEOTIDE SEQUENCE [LARGE SCALE GENOMIC DNA]</scope>
    <source>
        <strain evidence="2 3">PLY_AMNH</strain>
    </source>
</reference>
<evidence type="ECO:0000256" key="1">
    <source>
        <dbReference type="SAM" id="MobiDB-lite"/>
    </source>
</evidence>
<accession>A0AAE0GHJ5</accession>